<dbReference type="Gramene" id="Ma10_t08000.1">
    <property type="protein sequence ID" value="Ma10_p08000.1"/>
    <property type="gene ID" value="Ma10_g08000"/>
</dbReference>
<evidence type="ECO:0000313" key="1">
    <source>
        <dbReference type="EMBL" id="CAG1852886.1"/>
    </source>
</evidence>
<dbReference type="OrthoDB" id="778222at2759"/>
<name>A0A804KTV9_MUSAM</name>
<dbReference type="GO" id="GO:0016567">
    <property type="term" value="P:protein ubiquitination"/>
    <property type="evidence" value="ECO:0007669"/>
    <property type="project" value="UniProtKB-UniPathway"/>
</dbReference>
<dbReference type="AlphaFoldDB" id="A0A804KTV9"/>
<accession>A0A804KTV9</accession>
<reference evidence="1" key="1">
    <citation type="submission" date="2021-03" db="EMBL/GenBank/DDBJ databases">
        <authorList>
            <consortium name="Genoscope - CEA"/>
            <person name="William W."/>
        </authorList>
    </citation>
    <scope>NUCLEOTIDE SEQUENCE</scope>
    <source>
        <strain evidence="1">Doubled-haploid Pahang</strain>
    </source>
</reference>
<organism evidence="2 3">
    <name type="scientific">Musa acuminata subsp. malaccensis</name>
    <name type="common">Wild banana</name>
    <name type="synonym">Musa malaccensis</name>
    <dbReference type="NCBI Taxonomy" id="214687"/>
    <lineage>
        <taxon>Eukaryota</taxon>
        <taxon>Viridiplantae</taxon>
        <taxon>Streptophyta</taxon>
        <taxon>Embryophyta</taxon>
        <taxon>Tracheophyta</taxon>
        <taxon>Spermatophyta</taxon>
        <taxon>Magnoliopsida</taxon>
        <taxon>Liliopsida</taxon>
        <taxon>Zingiberales</taxon>
        <taxon>Musaceae</taxon>
        <taxon>Musa</taxon>
    </lineage>
</organism>
<dbReference type="Proteomes" id="UP000012960">
    <property type="component" value="Unplaced"/>
</dbReference>
<dbReference type="UniPathway" id="UPA00143"/>
<dbReference type="EMBL" id="HG996476">
    <property type="protein sequence ID" value="CAG1852886.1"/>
    <property type="molecule type" value="Genomic_DNA"/>
</dbReference>
<dbReference type="EnsemblPlants" id="Ma10_t08000.1">
    <property type="protein sequence ID" value="Ma10_p08000.1"/>
    <property type="gene ID" value="Ma10_g08000"/>
</dbReference>
<evidence type="ECO:0000313" key="2">
    <source>
        <dbReference type="EnsemblPlants" id="Ma10_p08000.1"/>
    </source>
</evidence>
<gene>
    <name evidence="1" type="ORF">GSMUA_311130.1</name>
</gene>
<proteinExistence type="predicted"/>
<reference evidence="2" key="2">
    <citation type="submission" date="2021-05" db="UniProtKB">
        <authorList>
            <consortium name="EnsemblPlants"/>
        </authorList>
    </citation>
    <scope>IDENTIFICATION</scope>
    <source>
        <strain evidence="2">subsp. malaccensis</strain>
    </source>
</reference>
<evidence type="ECO:0000313" key="3">
    <source>
        <dbReference type="Proteomes" id="UP000012960"/>
    </source>
</evidence>
<protein>
    <submittedName>
        <fullName evidence="1">(wild Malaysian banana) hypothetical protein</fullName>
    </submittedName>
</protein>
<dbReference type="InParanoid" id="A0A804KTV9"/>
<sequence>MQSGYTTLLDVNRAVLSIAFSHTSAMLREQWGDESGADGGEEMERVTEDLIAGLPGEDQEIILPYWLEDFAASDSDWPNLSRFLNVNTKVKISVSMSKLSTYGVVDAIYTFSKYKTKRNTIAL</sequence>
<keyword evidence="3" id="KW-1185">Reference proteome</keyword>